<proteinExistence type="predicted"/>
<protein>
    <submittedName>
        <fullName evidence="2">Uncharacterized protein</fullName>
    </submittedName>
</protein>
<gene>
    <name evidence="2" type="ORF">J5N97_027854</name>
</gene>
<feature type="compositionally biased region" description="Polar residues" evidence="1">
    <location>
        <begin position="34"/>
        <end position="43"/>
    </location>
</feature>
<accession>A0A9D5H492</accession>
<feature type="region of interest" description="Disordered" evidence="1">
    <location>
        <begin position="1"/>
        <end position="48"/>
    </location>
</feature>
<dbReference type="OrthoDB" id="7042322at2759"/>
<feature type="compositionally biased region" description="Low complexity" evidence="1">
    <location>
        <begin position="12"/>
        <end position="33"/>
    </location>
</feature>
<organism evidence="2 3">
    <name type="scientific">Dioscorea zingiberensis</name>
    <dbReference type="NCBI Taxonomy" id="325984"/>
    <lineage>
        <taxon>Eukaryota</taxon>
        <taxon>Viridiplantae</taxon>
        <taxon>Streptophyta</taxon>
        <taxon>Embryophyta</taxon>
        <taxon>Tracheophyta</taxon>
        <taxon>Spermatophyta</taxon>
        <taxon>Magnoliopsida</taxon>
        <taxon>Liliopsida</taxon>
        <taxon>Dioscoreales</taxon>
        <taxon>Dioscoreaceae</taxon>
        <taxon>Dioscorea</taxon>
    </lineage>
</organism>
<sequence>MGSDPETPRPEPNGSTSPSPSPASSPSFSSSSPLHNGQPSFGVSNAAKKGNQSRFGLEGVALHELQEARDEGQGSTGILKFVISSGDFFSYAPSFGLPPARRFIKEDLISKEEEEKTSVEVEGFIHFEIIDMVTI</sequence>
<reference evidence="2" key="2">
    <citation type="journal article" date="2022" name="Hortic Res">
        <title>The genome of Dioscorea zingiberensis sheds light on the biosynthesis, origin and evolution of the medicinally important diosgenin saponins.</title>
        <authorList>
            <person name="Li Y."/>
            <person name="Tan C."/>
            <person name="Li Z."/>
            <person name="Guo J."/>
            <person name="Li S."/>
            <person name="Chen X."/>
            <person name="Wang C."/>
            <person name="Dai X."/>
            <person name="Yang H."/>
            <person name="Song W."/>
            <person name="Hou L."/>
            <person name="Xu J."/>
            <person name="Tong Z."/>
            <person name="Xu A."/>
            <person name="Yuan X."/>
            <person name="Wang W."/>
            <person name="Yang Q."/>
            <person name="Chen L."/>
            <person name="Sun Z."/>
            <person name="Wang K."/>
            <person name="Pan B."/>
            <person name="Chen J."/>
            <person name="Bao Y."/>
            <person name="Liu F."/>
            <person name="Qi X."/>
            <person name="Gang D.R."/>
            <person name="Wen J."/>
            <person name="Li J."/>
        </authorList>
    </citation>
    <scope>NUCLEOTIDE SEQUENCE</scope>
    <source>
        <strain evidence="2">Dzin_1.0</strain>
    </source>
</reference>
<evidence type="ECO:0000256" key="1">
    <source>
        <dbReference type="SAM" id="MobiDB-lite"/>
    </source>
</evidence>
<dbReference type="AlphaFoldDB" id="A0A9D5H492"/>
<reference evidence="2" key="1">
    <citation type="submission" date="2021-03" db="EMBL/GenBank/DDBJ databases">
        <authorList>
            <person name="Li Z."/>
            <person name="Yang C."/>
        </authorList>
    </citation>
    <scope>NUCLEOTIDE SEQUENCE</scope>
    <source>
        <strain evidence="2">Dzin_1.0</strain>
        <tissue evidence="2">Leaf</tissue>
    </source>
</reference>
<evidence type="ECO:0000313" key="3">
    <source>
        <dbReference type="Proteomes" id="UP001085076"/>
    </source>
</evidence>
<keyword evidence="3" id="KW-1185">Reference proteome</keyword>
<comment type="caution">
    <text evidence="2">The sequence shown here is derived from an EMBL/GenBank/DDBJ whole genome shotgun (WGS) entry which is preliminary data.</text>
</comment>
<dbReference type="EMBL" id="JAGGNH010000009">
    <property type="protein sequence ID" value="KAJ0962732.1"/>
    <property type="molecule type" value="Genomic_DNA"/>
</dbReference>
<dbReference type="Proteomes" id="UP001085076">
    <property type="component" value="Miscellaneous, Linkage group lg09"/>
</dbReference>
<name>A0A9D5H492_9LILI</name>
<evidence type="ECO:0000313" key="2">
    <source>
        <dbReference type="EMBL" id="KAJ0962732.1"/>
    </source>
</evidence>